<dbReference type="PANTHER" id="PTHR44846">
    <property type="entry name" value="MANNOSYL-D-GLYCERATE TRANSPORT/METABOLISM SYSTEM REPRESSOR MNGR-RELATED"/>
    <property type="match status" value="1"/>
</dbReference>
<dbReference type="PROSITE" id="PS50949">
    <property type="entry name" value="HTH_GNTR"/>
    <property type="match status" value="1"/>
</dbReference>
<dbReference type="EMBL" id="JAUSTP010000023">
    <property type="protein sequence ID" value="MDQ0190711.1"/>
    <property type="molecule type" value="Genomic_DNA"/>
</dbReference>
<evidence type="ECO:0000256" key="2">
    <source>
        <dbReference type="ARBA" id="ARBA00023125"/>
    </source>
</evidence>
<reference evidence="5 6" key="1">
    <citation type="submission" date="2023-07" db="EMBL/GenBank/DDBJ databases">
        <title>Genomic Encyclopedia of Type Strains, Phase IV (KMG-IV): sequencing the most valuable type-strain genomes for metagenomic binning, comparative biology and taxonomic classification.</title>
        <authorList>
            <person name="Goeker M."/>
        </authorList>
    </citation>
    <scope>NUCLEOTIDE SEQUENCE [LARGE SCALE GENOMIC DNA]</scope>
    <source>
        <strain evidence="5 6">DSM 4006</strain>
    </source>
</reference>
<dbReference type="SMART" id="SM00345">
    <property type="entry name" value="HTH_GNTR"/>
    <property type="match status" value="1"/>
</dbReference>
<dbReference type="InterPro" id="IPR028978">
    <property type="entry name" value="Chorismate_lyase_/UTRA_dom_sf"/>
</dbReference>
<gene>
    <name evidence="5" type="ORF">J2S03_002578</name>
</gene>
<evidence type="ECO:0000256" key="1">
    <source>
        <dbReference type="ARBA" id="ARBA00023015"/>
    </source>
</evidence>
<dbReference type="CDD" id="cd07377">
    <property type="entry name" value="WHTH_GntR"/>
    <property type="match status" value="1"/>
</dbReference>
<name>A0ABT9XLX5_9BACL</name>
<evidence type="ECO:0000313" key="5">
    <source>
        <dbReference type="EMBL" id="MDQ0190711.1"/>
    </source>
</evidence>
<dbReference type="Gene3D" id="3.40.1410.10">
    <property type="entry name" value="Chorismate lyase-like"/>
    <property type="match status" value="1"/>
</dbReference>
<dbReference type="SMART" id="SM00866">
    <property type="entry name" value="UTRA"/>
    <property type="match status" value="1"/>
</dbReference>
<dbReference type="InterPro" id="IPR050679">
    <property type="entry name" value="Bact_HTH_transcr_reg"/>
</dbReference>
<proteinExistence type="predicted"/>
<dbReference type="SUPFAM" id="SSF64288">
    <property type="entry name" value="Chorismate lyase-like"/>
    <property type="match status" value="1"/>
</dbReference>
<feature type="domain" description="HTH gntR-type" evidence="4">
    <location>
        <begin position="5"/>
        <end position="73"/>
    </location>
</feature>
<dbReference type="Proteomes" id="UP001232973">
    <property type="component" value="Unassembled WGS sequence"/>
</dbReference>
<dbReference type="PANTHER" id="PTHR44846:SF1">
    <property type="entry name" value="MANNOSYL-D-GLYCERATE TRANSPORT_METABOLISM SYSTEM REPRESSOR MNGR-RELATED"/>
    <property type="match status" value="1"/>
</dbReference>
<organism evidence="5 6">
    <name type="scientific">Alicyclobacillus cycloheptanicus</name>
    <dbReference type="NCBI Taxonomy" id="1457"/>
    <lineage>
        <taxon>Bacteria</taxon>
        <taxon>Bacillati</taxon>
        <taxon>Bacillota</taxon>
        <taxon>Bacilli</taxon>
        <taxon>Bacillales</taxon>
        <taxon>Alicyclobacillaceae</taxon>
        <taxon>Alicyclobacillus</taxon>
    </lineage>
</organism>
<dbReference type="Pfam" id="PF07702">
    <property type="entry name" value="UTRA"/>
    <property type="match status" value="1"/>
</dbReference>
<comment type="caution">
    <text evidence="5">The sequence shown here is derived from an EMBL/GenBank/DDBJ whole genome shotgun (WGS) entry which is preliminary data.</text>
</comment>
<dbReference type="PRINTS" id="PR00035">
    <property type="entry name" value="HTHGNTR"/>
</dbReference>
<dbReference type="InterPro" id="IPR011663">
    <property type="entry name" value="UTRA"/>
</dbReference>
<dbReference type="Pfam" id="PF00392">
    <property type="entry name" value="GntR"/>
    <property type="match status" value="1"/>
</dbReference>
<dbReference type="SUPFAM" id="SSF46785">
    <property type="entry name" value="Winged helix' DNA-binding domain"/>
    <property type="match status" value="1"/>
</dbReference>
<evidence type="ECO:0000259" key="4">
    <source>
        <dbReference type="PROSITE" id="PS50949"/>
    </source>
</evidence>
<evidence type="ECO:0000256" key="3">
    <source>
        <dbReference type="ARBA" id="ARBA00023163"/>
    </source>
</evidence>
<dbReference type="InterPro" id="IPR036388">
    <property type="entry name" value="WH-like_DNA-bd_sf"/>
</dbReference>
<dbReference type="RefSeq" id="WP_274454514.1">
    <property type="nucleotide sequence ID" value="NZ_CP067097.1"/>
</dbReference>
<protein>
    <submittedName>
        <fullName evidence="5">GntR family transcriptional regulator</fullName>
    </submittedName>
</protein>
<evidence type="ECO:0000313" key="6">
    <source>
        <dbReference type="Proteomes" id="UP001232973"/>
    </source>
</evidence>
<keyword evidence="6" id="KW-1185">Reference proteome</keyword>
<dbReference type="InterPro" id="IPR000524">
    <property type="entry name" value="Tscrpt_reg_HTH_GntR"/>
</dbReference>
<dbReference type="InterPro" id="IPR036390">
    <property type="entry name" value="WH_DNA-bd_sf"/>
</dbReference>
<accession>A0ABT9XLX5</accession>
<dbReference type="Gene3D" id="1.10.10.10">
    <property type="entry name" value="Winged helix-like DNA-binding domain superfamily/Winged helix DNA-binding domain"/>
    <property type="match status" value="1"/>
</dbReference>
<keyword evidence="1" id="KW-0805">Transcription regulation</keyword>
<sequence>MRTGVPLYHQLKNNLLRDLQANRWRPGERIPSEAELAHEHAVSRITVRQAIRDLVDVGYLVRHQGKGTFVAERKRSPAASKLQGFAEELRIAGHDVDLNITRIEQMGCPDRVAAALQVPGGTEVTRISRIASVEEVPIFRETSYLLLPQNSTFEELTRHSQFYNHIYGFFEQHGVKITFGSQDISATKATYEDTKELHIALDEPILMIQRVTSDDAGIPVEFSEVRYPSSRYKYRVHLARGQGDLM</sequence>
<keyword evidence="2" id="KW-0238">DNA-binding</keyword>
<keyword evidence="3" id="KW-0804">Transcription</keyword>